<proteinExistence type="predicted"/>
<evidence type="ECO:0000313" key="1">
    <source>
        <dbReference type="EMBL" id="GAI87779.1"/>
    </source>
</evidence>
<dbReference type="AlphaFoldDB" id="X1U633"/>
<name>X1U633_9ZZZZ</name>
<reference evidence="1" key="1">
    <citation type="journal article" date="2014" name="Front. Microbiol.">
        <title>High frequency of phylogenetically diverse reductive dehalogenase-homologous genes in deep subseafloor sedimentary metagenomes.</title>
        <authorList>
            <person name="Kawai M."/>
            <person name="Futagami T."/>
            <person name="Toyoda A."/>
            <person name="Takaki Y."/>
            <person name="Nishi S."/>
            <person name="Hori S."/>
            <person name="Arai W."/>
            <person name="Tsubouchi T."/>
            <person name="Morono Y."/>
            <person name="Uchiyama I."/>
            <person name="Ito T."/>
            <person name="Fujiyama A."/>
            <person name="Inagaki F."/>
            <person name="Takami H."/>
        </authorList>
    </citation>
    <scope>NUCLEOTIDE SEQUENCE</scope>
    <source>
        <strain evidence="1">Expedition CK06-06</strain>
    </source>
</reference>
<accession>X1U633</accession>
<protein>
    <submittedName>
        <fullName evidence="1">Uncharacterized protein</fullName>
    </submittedName>
</protein>
<gene>
    <name evidence="1" type="ORF">S12H4_13276</name>
</gene>
<dbReference type="EMBL" id="BARW01006322">
    <property type="protein sequence ID" value="GAI87779.1"/>
    <property type="molecule type" value="Genomic_DNA"/>
</dbReference>
<comment type="caution">
    <text evidence="1">The sequence shown here is derived from an EMBL/GenBank/DDBJ whole genome shotgun (WGS) entry which is preliminary data.</text>
</comment>
<organism evidence="1">
    <name type="scientific">marine sediment metagenome</name>
    <dbReference type="NCBI Taxonomy" id="412755"/>
    <lineage>
        <taxon>unclassified sequences</taxon>
        <taxon>metagenomes</taxon>
        <taxon>ecological metagenomes</taxon>
    </lineage>
</organism>
<sequence>MKYKVLVTDIVDDVIDLPDCTLVASITPNFRTNKWMIIYLAPVVEEPAKEEPKVKEAEEKSGP</sequence>